<reference evidence="1" key="1">
    <citation type="submission" date="2017-06" db="EMBL/GenBank/DDBJ databases">
        <authorList>
            <person name="Assis F.L."/>
            <person name="Abrahao J.S."/>
            <person name="Silva L."/>
            <person name="Khalil J.B."/>
            <person name="Rodrigues R."/>
            <person name="Silva L.S."/>
            <person name="Boratto P."/>
            <person name="Andrade M."/>
            <person name="Kroon E.G."/>
            <person name="Ribeiro B."/>
            <person name="Bergier I."/>
            <person name="Seligmann H."/>
            <person name="Ghigo E."/>
            <person name="Colson P."/>
            <person name="Levasseur A."/>
            <person name="Raoult D."/>
            <person name="Scola B.L."/>
        </authorList>
    </citation>
    <scope>NUCLEOTIDE SEQUENCE</scope>
    <source>
        <strain evidence="1">Deep ocean</strain>
    </source>
</reference>
<sequence>MNKLSICIILLLVVLVLFLVALIIYKCVNSNNFNNKNKKLYEHLSNTTVVLFKTHMWNDNIENFVKKLKNETVPNRIDFYILMHSDDQKLINQIKDQNIKKYVLVFSEEDIKKTYQQGFYSMWLSNHWILMWFYKQFKNKYQYYWSVEYDVRISGNGYKIWNYSGPEDFIYPVDTFKNPQWIWKNYYVGGKLDDTTKWYGYLQLARYSKKFLEYLDKHYEQGENGQDELITFSLFNRGKTEIGLTGTSKLLGNLIKNSWSVDNSDSDKHKQLLEESESKYVINNDHLLIFHPVKY</sequence>
<reference evidence="1" key="2">
    <citation type="journal article" date="2018" name="Nat. Commun.">
        <title>Tailed giant Tupanvirus possesses the most complete translational apparatus of the known virosphere.</title>
        <authorList>
            <person name="Abrahao J."/>
            <person name="Silva L."/>
            <person name="Silva L.S."/>
            <person name="Khalil J.Y.B."/>
            <person name="Rodrigues R."/>
            <person name="Arantes T."/>
            <person name="Assis F."/>
            <person name="Boratto P."/>
            <person name="Andrade M."/>
            <person name="Kroon E.G."/>
            <person name="Ribeiro B."/>
            <person name="Bergier I."/>
            <person name="Seligmann H."/>
            <person name="Ghigo E."/>
            <person name="Colson P."/>
            <person name="Levasseur A."/>
            <person name="Kroemer G."/>
            <person name="Raoult D."/>
            <person name="La Scola B."/>
        </authorList>
    </citation>
    <scope>NUCLEOTIDE SEQUENCE [LARGE SCALE GENOMIC DNA]</scope>
    <source>
        <strain evidence="1">Deep ocean</strain>
    </source>
</reference>
<accession>A0A6N1NRR5</accession>
<dbReference type="KEGG" id="vg:80517802"/>
<organism evidence="1">
    <name type="scientific">Tupanvirus deep ocean</name>
    <dbReference type="NCBI Taxonomy" id="2126984"/>
    <lineage>
        <taxon>Viruses</taxon>
        <taxon>Varidnaviria</taxon>
        <taxon>Bamfordvirae</taxon>
        <taxon>Nucleocytoviricota</taxon>
        <taxon>Megaviricetes</taxon>
        <taxon>Imitervirales</taxon>
        <taxon>Mimiviridae</taxon>
        <taxon>Megamimivirinae</taxon>
        <taxon>Tupanvirus</taxon>
        <taxon>Tupanvirus altamarinense</taxon>
    </lineage>
</organism>
<evidence type="ECO:0000313" key="1">
    <source>
        <dbReference type="EMBL" id="QKU34478.1"/>
    </source>
</evidence>
<proteinExistence type="predicted"/>
<dbReference type="RefSeq" id="YP_010781111.1">
    <property type="nucleotide sequence ID" value="NC_075038.1"/>
</dbReference>
<protein>
    <submittedName>
        <fullName evidence="1">Mg321 protein</fullName>
    </submittedName>
</protein>
<dbReference type="GeneID" id="80517802"/>
<name>A0A6N1NRR5_9VIRU</name>
<dbReference type="EMBL" id="MF405918">
    <property type="protein sequence ID" value="QKU34478.1"/>
    <property type="molecule type" value="Genomic_DNA"/>
</dbReference>